<dbReference type="Pfam" id="PF00122">
    <property type="entry name" value="E1-E2_ATPase"/>
    <property type="match status" value="1"/>
</dbReference>
<dbReference type="InterPro" id="IPR008250">
    <property type="entry name" value="ATPase_P-typ_transduc_dom_A_sf"/>
</dbReference>
<protein>
    <submittedName>
        <fullName evidence="6">Lead, cadmium, zinc and mercury transporting ATPase</fullName>
        <ecNumber evidence="6">3.6.3.3</ecNumber>
    </submittedName>
</protein>
<dbReference type="SUPFAM" id="SSF81653">
    <property type="entry name" value="Calcium ATPase, transduction domain A"/>
    <property type="match status" value="1"/>
</dbReference>
<keyword evidence="2" id="KW-0479">Metal-binding</keyword>
<evidence type="ECO:0000256" key="4">
    <source>
        <dbReference type="SAM" id="Phobius"/>
    </source>
</evidence>
<keyword evidence="4" id="KW-0472">Membrane</keyword>
<gene>
    <name evidence="6" type="ORF">C1G86_0864</name>
</gene>
<keyword evidence="6" id="KW-0378">Hydrolase</keyword>
<dbReference type="AlphaFoldDB" id="A0A328ESI8"/>
<dbReference type="InterPro" id="IPR059000">
    <property type="entry name" value="ATPase_P-type_domA"/>
</dbReference>
<feature type="domain" description="P-type ATPase A" evidence="5">
    <location>
        <begin position="71"/>
        <end position="134"/>
    </location>
</feature>
<keyword evidence="4" id="KW-0812">Transmembrane</keyword>
<accession>A0A328ESI8</accession>
<dbReference type="GO" id="GO:0055070">
    <property type="term" value="P:copper ion homeostasis"/>
    <property type="evidence" value="ECO:0007669"/>
    <property type="project" value="TreeGrafter"/>
</dbReference>
<organism evidence="6 7">
    <name type="scientific">Dehalococcoides mccartyi</name>
    <dbReference type="NCBI Taxonomy" id="61435"/>
    <lineage>
        <taxon>Bacteria</taxon>
        <taxon>Bacillati</taxon>
        <taxon>Chloroflexota</taxon>
        <taxon>Dehalococcoidia</taxon>
        <taxon>Dehalococcoidales</taxon>
        <taxon>Dehalococcoidaceae</taxon>
        <taxon>Dehalococcoides</taxon>
    </lineage>
</organism>
<name>A0A328ESI8_9CHLR</name>
<dbReference type="GO" id="GO:0016020">
    <property type="term" value="C:membrane"/>
    <property type="evidence" value="ECO:0007669"/>
    <property type="project" value="TreeGrafter"/>
</dbReference>
<comment type="subcellular location">
    <subcellularLocation>
        <location evidence="1">Membrane</location>
        <topology evidence="1">Multi-pass membrane protein</topology>
    </subcellularLocation>
</comment>
<proteinExistence type="predicted"/>
<dbReference type="Proteomes" id="UP000248786">
    <property type="component" value="Unassembled WGS sequence"/>
</dbReference>
<evidence type="ECO:0000256" key="1">
    <source>
        <dbReference type="ARBA" id="ARBA00004141"/>
    </source>
</evidence>
<evidence type="ECO:0000313" key="6">
    <source>
        <dbReference type="EMBL" id="RAL70503.1"/>
    </source>
</evidence>
<reference evidence="6 7" key="1">
    <citation type="submission" date="2018-05" db="EMBL/GenBank/DDBJ databases">
        <title>Draft genome sequences of Dehalococcoides mccartyi strains RC and KS.</title>
        <authorList>
            <person name="Higgins S.A."/>
            <person name="Padilla-Crespo E."/>
            <person name="Loeffler F.E."/>
        </authorList>
    </citation>
    <scope>NUCLEOTIDE SEQUENCE [LARGE SCALE GENOMIC DNA]</scope>
    <source>
        <strain evidence="6 7">KS</strain>
    </source>
</reference>
<dbReference type="EMBL" id="QGLD01000009">
    <property type="protein sequence ID" value="RAL70503.1"/>
    <property type="molecule type" value="Genomic_DNA"/>
</dbReference>
<keyword evidence="3" id="KW-1278">Translocase</keyword>
<dbReference type="GO" id="GO:0043682">
    <property type="term" value="F:P-type divalent copper transporter activity"/>
    <property type="evidence" value="ECO:0007669"/>
    <property type="project" value="TreeGrafter"/>
</dbReference>
<dbReference type="PANTHER" id="PTHR43520">
    <property type="entry name" value="ATP7, ISOFORM B"/>
    <property type="match status" value="1"/>
</dbReference>
<dbReference type="PANTHER" id="PTHR43520:SF8">
    <property type="entry name" value="P-TYPE CU(+) TRANSPORTER"/>
    <property type="match status" value="1"/>
</dbReference>
<feature type="transmembrane region" description="Helical" evidence="4">
    <location>
        <begin position="35"/>
        <end position="53"/>
    </location>
</feature>
<sequence length="165" mass="18073">MNTLIALGTSAAYLYSLIALLFPSLFDSPLLEKHLYFDTSAMIIALILTGRFLESRARGRTSDAIRRLIGLQPNTASVIKDGKEILVSISQVMAGDKIVIRPGERLPVDGLILEGYSSLDESMITGESIPSEKRPVIMSLAVHSIKPVRLHMKPEKLGQIPHLPV</sequence>
<dbReference type="GO" id="GO:0016787">
    <property type="term" value="F:hydrolase activity"/>
    <property type="evidence" value="ECO:0007669"/>
    <property type="project" value="UniProtKB-KW"/>
</dbReference>
<evidence type="ECO:0000256" key="3">
    <source>
        <dbReference type="ARBA" id="ARBA00022967"/>
    </source>
</evidence>
<dbReference type="Gene3D" id="2.70.150.10">
    <property type="entry name" value="Calcium-transporting ATPase, cytoplasmic transduction domain A"/>
    <property type="match status" value="1"/>
</dbReference>
<keyword evidence="4" id="KW-1133">Transmembrane helix</keyword>
<dbReference type="GO" id="GO:0005507">
    <property type="term" value="F:copper ion binding"/>
    <property type="evidence" value="ECO:0007669"/>
    <property type="project" value="TreeGrafter"/>
</dbReference>
<evidence type="ECO:0000259" key="5">
    <source>
        <dbReference type="Pfam" id="PF00122"/>
    </source>
</evidence>
<dbReference type="EC" id="3.6.3.3" evidence="6"/>
<comment type="caution">
    <text evidence="6">The sequence shown here is derived from an EMBL/GenBank/DDBJ whole genome shotgun (WGS) entry which is preliminary data.</text>
</comment>
<evidence type="ECO:0000313" key="7">
    <source>
        <dbReference type="Proteomes" id="UP000248786"/>
    </source>
</evidence>
<evidence type="ECO:0000256" key="2">
    <source>
        <dbReference type="ARBA" id="ARBA00022723"/>
    </source>
</evidence>